<dbReference type="Gene3D" id="1.25.40.10">
    <property type="entry name" value="Tetratricopeptide repeat domain"/>
    <property type="match status" value="1"/>
</dbReference>
<name>A0A193C502_AMYOR</name>
<dbReference type="SMART" id="SM00028">
    <property type="entry name" value="TPR"/>
    <property type="match status" value="3"/>
</dbReference>
<feature type="domain" description="CHAT" evidence="1">
    <location>
        <begin position="1358"/>
        <end position="1584"/>
    </location>
</feature>
<dbReference type="EMBL" id="CP016174">
    <property type="protein sequence ID" value="ANN19529.1"/>
    <property type="molecule type" value="Genomic_DNA"/>
</dbReference>
<dbReference type="InterPro" id="IPR024983">
    <property type="entry name" value="CHAT_dom"/>
</dbReference>
<reference evidence="2 3" key="1">
    <citation type="journal article" date="2015" name="Genome Announc.">
        <title>Draft Genome Sequence of Norvancomycin-Producing Strain Amycolatopsis orientalis CPCC200066.</title>
        <authorList>
            <person name="Lei X."/>
            <person name="Yuan F."/>
            <person name="Shi Y."/>
            <person name="Li X."/>
            <person name="Wang L."/>
            <person name="Hong B."/>
        </authorList>
    </citation>
    <scope>NUCLEOTIDE SEQUENCE [LARGE SCALE GENOMIC DNA]</scope>
    <source>
        <strain evidence="2 3">B-37</strain>
    </source>
</reference>
<gene>
    <name evidence="2" type="ORF">SD37_30525</name>
</gene>
<accession>A0A193C502</accession>
<sequence length="1601" mass="173201">MDTLRLRATVLSHYELPWLGVDPELVDAIGPELFPESARVRTGDGQLHWRLDDVVRRSLVQRIGFAGLRDAWTRLPHRPSDDRQWAIDQYVGAGTPVDLESLGLPRLRAVAWLARWLGGTADHVPTGDELARELGVGELLEPLRALAGDHFVGRKEVLRDLETRFREHGRPVLVHGLGGIGKSAVAARHLLNIADRRDALVAYLNFDQSAVDPAEPVSLVAAIARQLTVQVTGHDALSSLATRCHDRLRSGKRVLESPSAGSSGLIPHEDLIKWLAKAIDGERLLVVFDTFEEVQRRDQPIQRRFSDFLGCLTRRLDRPSLVLAGRAAAPELEFDEIHLDGLDHDEAVQLLLRLQPVEDPGGIIDRVGTSPLTIHLAAGVLRTAPPDVALRDIALQREVVDGELYRRLLGHIQDPDVRRLAHPGLTLRRVTPALIRDVLAKPCRVDVPDAERASTLFDGLAREAMLVTRTSDGQAVVHRADVRQTMLHRLSEDESVVAGRIHRAAVKFYSGQSGLVARTEEVYHRLMLGQRQETVDRRWDDAILPRLLSTFDDLPPASKAYLAAKSPTLSISDEDLRQAETEVGRRLVTRRVSELISAGDGEEALSDLHAHIARTADESSVLSGLRVQALELLGRFEDAHSLAAAERDHSARSGAMKDFVLFTLHMARMDERLDRASQAKQYLIDTLGQTRRLPPTSPYLLSRLSLLVCLLRLRRYGLPLGEGLVEDLSAEAIAVADRLSVKEITSIPGLLRDLAAELGERSPRLLNAALRRIGIASSEDELALDLGSAVVTDGGRLTLSNGGLDDLEHLSAAGAREISASYQSEADSALYRDYQAEGSAAAPHSTLPLGESPDYEAGLARRLHRSGRPAEALPHYGRAIDHGDRLAPLLLDRGLAHLALHNVQAAEQDLTQSLRLARRQGEPLVRAHAHRSMGTLSRLGGDIPGALRHYELCLLLYAEEAPSLVPAAQLDQAKTLLDAGLSSEADAVLDEALPALRKQSSGHELAQAELVAAGAKLLQDDPEEARKLAASALRRFIRRNDDAWVEVAKLMRLRADTALHLSGTPSRAATPNRATDLAERLQGFGLTDEASTARLLGVRLAVHRGQLPLASSLLAQVHRPDQHSPGHQRMLWRLATVELAAVSGERRALAEAQEGLAELNTVRSRQGGLDVLSGAAAHGRELGELAVRLALRNGEPQRLLQVLEQTKAQVYRFRPLAGSGDPALGDRMNELRSLAWKLYTAQREGLPTAGLTARLSQLKRTITRRAWHSSPWGRPRPTADLASVSAQLGDRALVSFARSGEIWSAVVVADGDARLVELGSESEVDEQIKRLHADLDAMAPDNLTAPILDVVRTSAARSALRLDKELLAPITRVTGLRPLVIVPSGSLHAVHWAALPSLSGIPVTIAPSATAWLAAEDVAGRAGSGRVSLISGPSLPASAREIDGLHGIHPRARILTGAAASVAAALEALDGAELAHIAARGNHEPENALFSRIELADGPLYAYEISTMVRPPKHVVLAADQLALARIRPGDEALGFAGALLASGSATIVAAINRVGDLAAAAVSVELHEALQRGLPMAEALAEVVGRDPLRRPFICLGSGA</sequence>
<proteinExistence type="predicted"/>
<keyword evidence="3" id="KW-1185">Reference proteome</keyword>
<dbReference type="Gene3D" id="3.40.50.300">
    <property type="entry name" value="P-loop containing nucleotide triphosphate hydrolases"/>
    <property type="match status" value="1"/>
</dbReference>
<dbReference type="Proteomes" id="UP000093695">
    <property type="component" value="Chromosome"/>
</dbReference>
<dbReference type="STRING" id="31958.SD37_30525"/>
<dbReference type="InterPro" id="IPR027417">
    <property type="entry name" value="P-loop_NTPase"/>
</dbReference>
<organism evidence="2 3">
    <name type="scientific">Amycolatopsis orientalis</name>
    <name type="common">Nocardia orientalis</name>
    <dbReference type="NCBI Taxonomy" id="31958"/>
    <lineage>
        <taxon>Bacteria</taxon>
        <taxon>Bacillati</taxon>
        <taxon>Actinomycetota</taxon>
        <taxon>Actinomycetes</taxon>
        <taxon>Pseudonocardiales</taxon>
        <taxon>Pseudonocardiaceae</taxon>
        <taxon>Amycolatopsis</taxon>
    </lineage>
</organism>
<protein>
    <recommendedName>
        <fullName evidence="1">CHAT domain-containing protein</fullName>
    </recommendedName>
</protein>
<dbReference type="Pfam" id="PF12770">
    <property type="entry name" value="CHAT"/>
    <property type="match status" value="1"/>
</dbReference>
<evidence type="ECO:0000313" key="2">
    <source>
        <dbReference type="EMBL" id="ANN19529.1"/>
    </source>
</evidence>
<evidence type="ECO:0000313" key="3">
    <source>
        <dbReference type="Proteomes" id="UP000093695"/>
    </source>
</evidence>
<dbReference type="SUPFAM" id="SSF48452">
    <property type="entry name" value="TPR-like"/>
    <property type="match status" value="1"/>
</dbReference>
<dbReference type="InterPro" id="IPR011990">
    <property type="entry name" value="TPR-like_helical_dom_sf"/>
</dbReference>
<dbReference type="KEGG" id="aori:SD37_30525"/>
<dbReference type="SUPFAM" id="SSF52540">
    <property type="entry name" value="P-loop containing nucleoside triphosphate hydrolases"/>
    <property type="match status" value="1"/>
</dbReference>
<dbReference type="InterPro" id="IPR019734">
    <property type="entry name" value="TPR_rpt"/>
</dbReference>
<evidence type="ECO:0000259" key="1">
    <source>
        <dbReference type="Pfam" id="PF12770"/>
    </source>
</evidence>